<feature type="transmembrane region" description="Helical" evidence="6">
    <location>
        <begin position="166"/>
        <end position="189"/>
    </location>
</feature>
<evidence type="ECO:0000313" key="7">
    <source>
        <dbReference type="EMBL" id="MBC5649233.1"/>
    </source>
</evidence>
<feature type="transmembrane region" description="Helical" evidence="6">
    <location>
        <begin position="53"/>
        <end position="72"/>
    </location>
</feature>
<keyword evidence="5 6" id="KW-0472">Membrane</keyword>
<protein>
    <submittedName>
        <fullName evidence="7">ABC transporter permease</fullName>
    </submittedName>
</protein>
<dbReference type="PANTHER" id="PTHR32196">
    <property type="entry name" value="ABC TRANSPORTER PERMEASE PROTEIN YPHD-RELATED-RELATED"/>
    <property type="match status" value="1"/>
</dbReference>
<evidence type="ECO:0000313" key="8">
    <source>
        <dbReference type="Proteomes" id="UP000606889"/>
    </source>
</evidence>
<evidence type="ECO:0000256" key="2">
    <source>
        <dbReference type="ARBA" id="ARBA00022475"/>
    </source>
</evidence>
<dbReference type="InterPro" id="IPR001851">
    <property type="entry name" value="ABC_transp_permease"/>
</dbReference>
<dbReference type="CDD" id="cd06579">
    <property type="entry name" value="TM_PBP1_transp_AraH_like"/>
    <property type="match status" value="1"/>
</dbReference>
<evidence type="ECO:0000256" key="4">
    <source>
        <dbReference type="ARBA" id="ARBA00022989"/>
    </source>
</evidence>
<reference evidence="7 8" key="1">
    <citation type="submission" date="2020-08" db="EMBL/GenBank/DDBJ databases">
        <title>Genome public.</title>
        <authorList>
            <person name="Liu C."/>
            <person name="Sun Q."/>
        </authorList>
    </citation>
    <scope>NUCLEOTIDE SEQUENCE [LARGE SCALE GENOMIC DNA]</scope>
    <source>
        <strain evidence="7 8">NSJ-35</strain>
    </source>
</reference>
<dbReference type="EMBL" id="JACOON010000007">
    <property type="protein sequence ID" value="MBC5649233.1"/>
    <property type="molecule type" value="Genomic_DNA"/>
</dbReference>
<accession>A0ABR7EHL3</accession>
<proteinExistence type="predicted"/>
<dbReference type="RefSeq" id="WP_186858680.1">
    <property type="nucleotide sequence ID" value="NZ_JACOON010000007.1"/>
</dbReference>
<dbReference type="Proteomes" id="UP000606889">
    <property type="component" value="Unassembled WGS sequence"/>
</dbReference>
<feature type="transmembrane region" description="Helical" evidence="6">
    <location>
        <begin position="79"/>
        <end position="95"/>
    </location>
</feature>
<feature type="transmembrane region" description="Helical" evidence="6">
    <location>
        <begin position="127"/>
        <end position="146"/>
    </location>
</feature>
<feature type="transmembrane region" description="Helical" evidence="6">
    <location>
        <begin position="101"/>
        <end position="120"/>
    </location>
</feature>
<evidence type="ECO:0000256" key="5">
    <source>
        <dbReference type="ARBA" id="ARBA00023136"/>
    </source>
</evidence>
<keyword evidence="8" id="KW-1185">Reference proteome</keyword>
<organism evidence="7 8">
    <name type="scientific">Christensenella tenuis</name>
    <dbReference type="NCBI Taxonomy" id="2763033"/>
    <lineage>
        <taxon>Bacteria</taxon>
        <taxon>Bacillati</taxon>
        <taxon>Bacillota</taxon>
        <taxon>Clostridia</taxon>
        <taxon>Christensenellales</taxon>
        <taxon>Christensenellaceae</taxon>
        <taxon>Christensenella</taxon>
    </lineage>
</organism>
<name>A0ABR7EHL3_9FIRM</name>
<feature type="transmembrane region" description="Helical" evidence="6">
    <location>
        <begin position="220"/>
        <end position="242"/>
    </location>
</feature>
<evidence type="ECO:0000256" key="1">
    <source>
        <dbReference type="ARBA" id="ARBA00004651"/>
    </source>
</evidence>
<gene>
    <name evidence="7" type="ORF">H8S18_12870</name>
</gene>
<dbReference type="PANTHER" id="PTHR32196:SF72">
    <property type="entry name" value="RIBOSE IMPORT PERMEASE PROTEIN RBSC"/>
    <property type="match status" value="1"/>
</dbReference>
<keyword evidence="3 6" id="KW-0812">Transmembrane</keyword>
<keyword evidence="4 6" id="KW-1133">Transmembrane helix</keyword>
<evidence type="ECO:0000256" key="6">
    <source>
        <dbReference type="SAM" id="Phobius"/>
    </source>
</evidence>
<feature type="transmembrane region" description="Helical" evidence="6">
    <location>
        <begin position="20"/>
        <end position="41"/>
    </location>
</feature>
<evidence type="ECO:0000256" key="3">
    <source>
        <dbReference type="ARBA" id="ARBA00022692"/>
    </source>
</evidence>
<comment type="caution">
    <text evidence="7">The sequence shown here is derived from an EMBL/GenBank/DDBJ whole genome shotgun (WGS) entry which is preliminary data.</text>
</comment>
<comment type="subcellular location">
    <subcellularLocation>
        <location evidence="1">Cell membrane</location>
        <topology evidence="1">Multi-pass membrane protein</topology>
    </subcellularLocation>
</comment>
<dbReference type="Pfam" id="PF02653">
    <property type="entry name" value="BPD_transp_2"/>
    <property type="match status" value="1"/>
</dbReference>
<sequence length="331" mass="34204">MGEKTVSKKRGKFDLIISKYGILFVLAAIIIVAGIISPAFLTGQNILNILKQVSATGMLAIGMTFVIISGGVDLSMGSILSLCGVVCVIMIPLVGTPLAILIALAVGVVCGTLNGIFITLTGGTMGSAFIITFGMATALGSLALTVTNGANVNAAAFADFKEIGQGSWGIVPITVVIFVVAVIAAQFVLRKTTFGRINYCLGINDEATHLSGIKVKKFRVLVYTVAGLFTALGAVMLCSRVSSASPIQGEGYELDAIAAVVLGGTRMGGGSGSAAKTVIGVLMFGILTNALNVMGVSSYQQMIVKGIIIMVAVLMDKRSIRVENEMLARTV</sequence>
<keyword evidence="2" id="KW-1003">Cell membrane</keyword>